<dbReference type="AlphaFoldDB" id="A0AAD4SHW0"/>
<dbReference type="EMBL" id="JAJJMB010010581">
    <property type="protein sequence ID" value="KAI3907564.1"/>
    <property type="molecule type" value="Genomic_DNA"/>
</dbReference>
<accession>A0AAD4SHW0</accession>
<organism evidence="3 4">
    <name type="scientific">Papaver atlanticum</name>
    <dbReference type="NCBI Taxonomy" id="357466"/>
    <lineage>
        <taxon>Eukaryota</taxon>
        <taxon>Viridiplantae</taxon>
        <taxon>Streptophyta</taxon>
        <taxon>Embryophyta</taxon>
        <taxon>Tracheophyta</taxon>
        <taxon>Spermatophyta</taxon>
        <taxon>Magnoliopsida</taxon>
        <taxon>Ranunculales</taxon>
        <taxon>Papaveraceae</taxon>
        <taxon>Papaveroideae</taxon>
        <taxon>Papaver</taxon>
    </lineage>
</organism>
<evidence type="ECO:0000256" key="1">
    <source>
        <dbReference type="SAM" id="MobiDB-lite"/>
    </source>
</evidence>
<evidence type="ECO:0000259" key="2">
    <source>
        <dbReference type="Pfam" id="PF25576"/>
    </source>
</evidence>
<feature type="region of interest" description="Disordered" evidence="1">
    <location>
        <begin position="210"/>
        <end position="235"/>
    </location>
</feature>
<sequence length="448" mass="51675">MMARAREKIISTRRGSQIWGKEESYSRQQFLNLSIILIQLNCRSKIRKSSCGYCKSSARSNVTHVSRRCFRLPCGEKEAKLEASERRCEELVTQVPESMRPLQRQIEAMQETTARRAEAWAGVERSLNSRFQISCLRAEQTQLSRSLEKESKRASENRQEYLAAQESVATYEVRVNQLEEEIKEHKKKHRQELMDLMSDKELLQQELEREKTDLERKSRLQSSVPDQSPTDKNINAYLENGGNSMRKLSSAGSLGSMEDSFFLQASLDSSDSFSEKRLLHTCLVRPRLCKIQNILSDPVMRQVDDALDLCHTQNIGRMIKSHFPHSQVCFIAFESNKAVVERLPKALISAFDKRSWIPFTNILLRLCKGSGFGLSRHGELSSVLFQGLLREACIHDEVLLSAFLNRLFNTLSWSMNEFLVFVREMQENYQVIELQQRKCGIIFDLSCK</sequence>
<dbReference type="PANTHER" id="PTHR47347">
    <property type="entry name" value="GOLGIN CANDIDATE 5"/>
    <property type="match status" value="1"/>
</dbReference>
<name>A0AAD4SHW0_9MAGN</name>
<feature type="domain" description="E3 ubiquitin-protein ligase RNF123/RKP TPR repeat" evidence="2">
    <location>
        <begin position="401"/>
        <end position="448"/>
    </location>
</feature>
<evidence type="ECO:0000313" key="3">
    <source>
        <dbReference type="EMBL" id="KAI3907564.1"/>
    </source>
</evidence>
<dbReference type="Proteomes" id="UP001202328">
    <property type="component" value="Unassembled WGS sequence"/>
</dbReference>
<proteinExistence type="predicted"/>
<feature type="compositionally biased region" description="Polar residues" evidence="1">
    <location>
        <begin position="220"/>
        <end position="233"/>
    </location>
</feature>
<reference evidence="3" key="1">
    <citation type="submission" date="2022-04" db="EMBL/GenBank/DDBJ databases">
        <title>A functionally conserved STORR gene fusion in Papaver species that diverged 16.8 million years ago.</title>
        <authorList>
            <person name="Catania T."/>
        </authorList>
    </citation>
    <scope>NUCLEOTIDE SEQUENCE</scope>
    <source>
        <strain evidence="3">S-188037</strain>
    </source>
</reference>
<dbReference type="InterPro" id="IPR057987">
    <property type="entry name" value="TPR_RNF123/RKP"/>
</dbReference>
<keyword evidence="4" id="KW-1185">Reference proteome</keyword>
<evidence type="ECO:0000313" key="4">
    <source>
        <dbReference type="Proteomes" id="UP001202328"/>
    </source>
</evidence>
<dbReference type="Pfam" id="PF25576">
    <property type="entry name" value="TPR_RNF123"/>
    <property type="match status" value="1"/>
</dbReference>
<feature type="non-terminal residue" evidence="3">
    <location>
        <position position="448"/>
    </location>
</feature>
<protein>
    <recommendedName>
        <fullName evidence="2">E3 ubiquitin-protein ligase RNF123/RKP TPR repeat domain-containing protein</fullName>
    </recommendedName>
</protein>
<gene>
    <name evidence="3" type="ORF">MKW98_016208</name>
</gene>
<comment type="caution">
    <text evidence="3">The sequence shown here is derived from an EMBL/GenBank/DDBJ whole genome shotgun (WGS) entry which is preliminary data.</text>
</comment>
<dbReference type="PANTHER" id="PTHR47347:SF2">
    <property type="entry name" value="GOLGIN CANDIDATE 5"/>
    <property type="match status" value="1"/>
</dbReference>